<sequence>MNCAKQSGFGYFWEVKCGVSAEQRKCVSMKILVEVNNTWGLGGRREGADEA</sequence>
<name>A0AAV5HV86_9ROSI</name>
<dbReference type="EMBL" id="BPVZ01000006">
    <property type="protein sequence ID" value="GKU92643.1"/>
    <property type="molecule type" value="Genomic_DNA"/>
</dbReference>
<proteinExistence type="predicted"/>
<keyword evidence="2" id="KW-1185">Reference proteome</keyword>
<accession>A0AAV5HV86</accession>
<gene>
    <name evidence="1" type="ORF">SLEP1_g6348</name>
</gene>
<protein>
    <submittedName>
        <fullName evidence="1">Uncharacterized protein</fullName>
    </submittedName>
</protein>
<dbReference type="AlphaFoldDB" id="A0AAV5HV86"/>
<comment type="caution">
    <text evidence="1">The sequence shown here is derived from an EMBL/GenBank/DDBJ whole genome shotgun (WGS) entry which is preliminary data.</text>
</comment>
<reference evidence="1 2" key="1">
    <citation type="journal article" date="2021" name="Commun. Biol.">
        <title>The genome of Shorea leprosula (Dipterocarpaceae) highlights the ecological relevance of drought in aseasonal tropical rainforests.</title>
        <authorList>
            <person name="Ng K.K.S."/>
            <person name="Kobayashi M.J."/>
            <person name="Fawcett J.A."/>
            <person name="Hatakeyama M."/>
            <person name="Paape T."/>
            <person name="Ng C.H."/>
            <person name="Ang C.C."/>
            <person name="Tnah L.H."/>
            <person name="Lee C.T."/>
            <person name="Nishiyama T."/>
            <person name="Sese J."/>
            <person name="O'Brien M.J."/>
            <person name="Copetti D."/>
            <person name="Mohd Noor M.I."/>
            <person name="Ong R.C."/>
            <person name="Putra M."/>
            <person name="Sireger I.Z."/>
            <person name="Indrioko S."/>
            <person name="Kosugi Y."/>
            <person name="Izuno A."/>
            <person name="Isagi Y."/>
            <person name="Lee S.L."/>
            <person name="Shimizu K.K."/>
        </authorList>
    </citation>
    <scope>NUCLEOTIDE SEQUENCE [LARGE SCALE GENOMIC DNA]</scope>
    <source>
        <strain evidence="1">214</strain>
    </source>
</reference>
<organism evidence="1 2">
    <name type="scientific">Rubroshorea leprosula</name>
    <dbReference type="NCBI Taxonomy" id="152421"/>
    <lineage>
        <taxon>Eukaryota</taxon>
        <taxon>Viridiplantae</taxon>
        <taxon>Streptophyta</taxon>
        <taxon>Embryophyta</taxon>
        <taxon>Tracheophyta</taxon>
        <taxon>Spermatophyta</taxon>
        <taxon>Magnoliopsida</taxon>
        <taxon>eudicotyledons</taxon>
        <taxon>Gunneridae</taxon>
        <taxon>Pentapetalae</taxon>
        <taxon>rosids</taxon>
        <taxon>malvids</taxon>
        <taxon>Malvales</taxon>
        <taxon>Dipterocarpaceae</taxon>
        <taxon>Rubroshorea</taxon>
    </lineage>
</organism>
<evidence type="ECO:0000313" key="1">
    <source>
        <dbReference type="EMBL" id="GKU92643.1"/>
    </source>
</evidence>
<evidence type="ECO:0000313" key="2">
    <source>
        <dbReference type="Proteomes" id="UP001054252"/>
    </source>
</evidence>
<dbReference type="Proteomes" id="UP001054252">
    <property type="component" value="Unassembled WGS sequence"/>
</dbReference>